<dbReference type="AlphaFoldDB" id="A0A285QD95"/>
<evidence type="ECO:0000256" key="1">
    <source>
        <dbReference type="ARBA" id="ARBA00000085"/>
    </source>
</evidence>
<dbReference type="RefSeq" id="WP_097062456.1">
    <property type="nucleotide sequence ID" value="NZ_OBMI01000001.1"/>
</dbReference>
<evidence type="ECO:0000259" key="11">
    <source>
        <dbReference type="PROSITE" id="PS50112"/>
    </source>
</evidence>
<keyword evidence="13" id="KW-1185">Reference proteome</keyword>
<evidence type="ECO:0000256" key="3">
    <source>
        <dbReference type="ARBA" id="ARBA00022553"/>
    </source>
</evidence>
<feature type="transmembrane region" description="Helical" evidence="8">
    <location>
        <begin position="195"/>
        <end position="215"/>
    </location>
</feature>
<dbReference type="Proteomes" id="UP000219494">
    <property type="component" value="Unassembled WGS sequence"/>
</dbReference>
<feature type="domain" description="Response regulatory" evidence="10">
    <location>
        <begin position="589"/>
        <end position="704"/>
    </location>
</feature>
<dbReference type="PROSITE" id="PS50112">
    <property type="entry name" value="PAS"/>
    <property type="match status" value="1"/>
</dbReference>
<keyword evidence="8" id="KW-0472">Membrane</keyword>
<accession>A0A285QD95</accession>
<dbReference type="EMBL" id="OBMI01000001">
    <property type="protein sequence ID" value="SOB79454.1"/>
    <property type="molecule type" value="Genomic_DNA"/>
</dbReference>
<evidence type="ECO:0000313" key="12">
    <source>
        <dbReference type="EMBL" id="SOB79454.1"/>
    </source>
</evidence>
<dbReference type="SUPFAM" id="SSF55874">
    <property type="entry name" value="ATPase domain of HSP90 chaperone/DNA topoisomerase II/histidine kinase"/>
    <property type="match status" value="1"/>
</dbReference>
<dbReference type="CDD" id="cd00130">
    <property type="entry name" value="PAS"/>
    <property type="match status" value="1"/>
</dbReference>
<dbReference type="CDD" id="cd00156">
    <property type="entry name" value="REC"/>
    <property type="match status" value="1"/>
</dbReference>
<evidence type="ECO:0000259" key="9">
    <source>
        <dbReference type="PROSITE" id="PS50109"/>
    </source>
</evidence>
<name>A0A285QD95_9SPHN</name>
<evidence type="ECO:0000256" key="8">
    <source>
        <dbReference type="SAM" id="Phobius"/>
    </source>
</evidence>
<dbReference type="InterPro" id="IPR001789">
    <property type="entry name" value="Sig_transdc_resp-reg_receiver"/>
</dbReference>
<dbReference type="SMART" id="SM00388">
    <property type="entry name" value="HisKA"/>
    <property type="match status" value="1"/>
</dbReference>
<dbReference type="CDD" id="cd00075">
    <property type="entry name" value="HATPase"/>
    <property type="match status" value="1"/>
</dbReference>
<dbReference type="OrthoDB" id="9801651at2"/>
<dbReference type="SUPFAM" id="SSF52172">
    <property type="entry name" value="CheY-like"/>
    <property type="match status" value="2"/>
</dbReference>
<feature type="modified residue" description="4-aspartylphosphate" evidence="7">
    <location>
        <position position="638"/>
    </location>
</feature>
<dbReference type="SUPFAM" id="SSF47384">
    <property type="entry name" value="Homodimeric domain of signal transducing histidine kinase"/>
    <property type="match status" value="1"/>
</dbReference>
<evidence type="ECO:0000256" key="6">
    <source>
        <dbReference type="ARBA" id="ARBA00023012"/>
    </source>
</evidence>
<dbReference type="InterPro" id="IPR003661">
    <property type="entry name" value="HisK_dim/P_dom"/>
</dbReference>
<keyword evidence="3 7" id="KW-0597">Phosphoprotein</keyword>
<dbReference type="PANTHER" id="PTHR43547:SF2">
    <property type="entry name" value="HYBRID SIGNAL TRANSDUCTION HISTIDINE KINASE C"/>
    <property type="match status" value="1"/>
</dbReference>
<keyword evidence="6" id="KW-0902">Two-component regulatory system</keyword>
<dbReference type="Pfam" id="PF05227">
    <property type="entry name" value="CHASE3"/>
    <property type="match status" value="1"/>
</dbReference>
<protein>
    <recommendedName>
        <fullName evidence="2">histidine kinase</fullName>
        <ecNumber evidence="2">2.7.13.3</ecNumber>
    </recommendedName>
</protein>
<dbReference type="InterPro" id="IPR000014">
    <property type="entry name" value="PAS"/>
</dbReference>
<keyword evidence="8" id="KW-1133">Transmembrane helix</keyword>
<evidence type="ECO:0000313" key="13">
    <source>
        <dbReference type="Proteomes" id="UP000219494"/>
    </source>
</evidence>
<dbReference type="PRINTS" id="PR00344">
    <property type="entry name" value="BCTRLSENSOR"/>
</dbReference>
<dbReference type="GO" id="GO:0000155">
    <property type="term" value="F:phosphorelay sensor kinase activity"/>
    <property type="evidence" value="ECO:0007669"/>
    <property type="project" value="InterPro"/>
</dbReference>
<dbReference type="Pfam" id="PF00512">
    <property type="entry name" value="HisKA"/>
    <property type="match status" value="1"/>
</dbReference>
<feature type="transmembrane region" description="Helical" evidence="8">
    <location>
        <begin position="20"/>
        <end position="38"/>
    </location>
</feature>
<dbReference type="InterPro" id="IPR011006">
    <property type="entry name" value="CheY-like_superfamily"/>
</dbReference>
<dbReference type="Gene3D" id="3.30.565.10">
    <property type="entry name" value="Histidine kinase-like ATPase, C-terminal domain"/>
    <property type="match status" value="1"/>
</dbReference>
<dbReference type="Gene3D" id="3.30.450.20">
    <property type="entry name" value="PAS domain"/>
    <property type="match status" value="1"/>
</dbReference>
<dbReference type="CDD" id="cd00082">
    <property type="entry name" value="HisKA"/>
    <property type="match status" value="1"/>
</dbReference>
<organism evidence="12 13">
    <name type="scientific">Sphingomonas guangdongensis</name>
    <dbReference type="NCBI Taxonomy" id="1141890"/>
    <lineage>
        <taxon>Bacteria</taxon>
        <taxon>Pseudomonadati</taxon>
        <taxon>Pseudomonadota</taxon>
        <taxon>Alphaproteobacteria</taxon>
        <taxon>Sphingomonadales</taxon>
        <taxon>Sphingomonadaceae</taxon>
        <taxon>Sphingomonas</taxon>
    </lineage>
</organism>
<dbReference type="PROSITE" id="PS50109">
    <property type="entry name" value="HIS_KIN"/>
    <property type="match status" value="1"/>
</dbReference>
<dbReference type="PROSITE" id="PS50110">
    <property type="entry name" value="RESPONSE_REGULATORY"/>
    <property type="match status" value="2"/>
</dbReference>
<dbReference type="CDD" id="cd19410">
    <property type="entry name" value="HK9-like_sensor"/>
    <property type="match status" value="1"/>
</dbReference>
<evidence type="ECO:0000256" key="5">
    <source>
        <dbReference type="ARBA" id="ARBA00022777"/>
    </source>
</evidence>
<feature type="domain" description="PAS" evidence="11">
    <location>
        <begin position="231"/>
        <end position="284"/>
    </location>
</feature>
<dbReference type="SMART" id="SM00387">
    <property type="entry name" value="HATPase_c"/>
    <property type="match status" value="1"/>
</dbReference>
<evidence type="ECO:0000259" key="10">
    <source>
        <dbReference type="PROSITE" id="PS50110"/>
    </source>
</evidence>
<feature type="domain" description="Histidine kinase" evidence="9">
    <location>
        <begin position="360"/>
        <end position="578"/>
    </location>
</feature>
<feature type="modified residue" description="4-aspartylphosphate" evidence="7">
    <location>
        <position position="761"/>
    </location>
</feature>
<dbReference type="InterPro" id="IPR004358">
    <property type="entry name" value="Sig_transdc_His_kin-like_C"/>
</dbReference>
<dbReference type="InterPro" id="IPR036097">
    <property type="entry name" value="HisK_dim/P_sf"/>
</dbReference>
<evidence type="ECO:0000256" key="4">
    <source>
        <dbReference type="ARBA" id="ARBA00022679"/>
    </source>
</evidence>
<keyword evidence="4" id="KW-0808">Transferase</keyword>
<sequence length="834" mass="91068">MTQRDRRAELSESAPSLRRYLGIAALLPLVLAAALFFIRQEASRSEALRVQAAASYERRLEQVRLLSRLKDAETAQRGYLLTSDPAFLEPFEPARRDVAALLRRLDRQSLADVPATYRATVRALVTAKFKELDETIALARGGRAAAAQARVAAGIGKELMDRLRVEIGQRIVDEQRRSVSRTAAFEAQRARVIEIVWTLFALLSLVLLAFLVFLWRVRAQRYRANVAAFESAERNATILNSTVDAILILNPSGTVEIMNAAATHMLGYASDELERRDIATILDIAPGEGSFHKRVGLHDGQLAQSFLPDRRVIHRDGHDVAVDVAMGLMSLPSGDHLVVSLRDISERKRVERVKDDLMSTVSHELRTPLTSIVGALGLLRSGSAGTLPTSAGRLVEIAENNSRRLIRLINDMLDIDRIETGTLRMLREPIDLRLTIEQAGLGSQGLAGTRAIRVASHLPDQPVMVMGDADRLLQVMTNLMSNAIRAAPPGSKVDLFVENDDRDCAVVTVADRGPGVPAGFRDRIFGRFERAEQSDGTVGTGLGLAISREIVTRHDGRIWFEDRPGGGTCFRFTIPLTGNIAAADQAAPCILVCSNDEVLTESLCALVIEEGCVFEVATNAEDARACLAHRHYAALIVDFKLPPRGGLSFARTVREARTAAGTSVMVVTTDTLPDGDGPSPLDVVDWINKPAETERLAEALRAALSRTRPRRPVVLHLDDDRDLLKIVSAALEPEAQIVTATDLPSARALLHDVRPDAVILDLHLEGADGRDLIPFLVDEDGLAIPTVIFSAQDVTEETAAQVDAVLVKARGSIPDLKATLRRILRPRLEEEPAA</sequence>
<dbReference type="SMART" id="SM00448">
    <property type="entry name" value="REC"/>
    <property type="match status" value="2"/>
</dbReference>
<dbReference type="InterPro" id="IPR003594">
    <property type="entry name" value="HATPase_dom"/>
</dbReference>
<dbReference type="EC" id="2.7.13.3" evidence="2"/>
<dbReference type="Pfam" id="PF00072">
    <property type="entry name" value="Response_reg"/>
    <property type="match status" value="2"/>
</dbReference>
<reference evidence="12 13" key="1">
    <citation type="submission" date="2017-07" db="EMBL/GenBank/DDBJ databases">
        <authorList>
            <person name="Sun Z.S."/>
            <person name="Albrecht U."/>
            <person name="Echele G."/>
            <person name="Lee C.C."/>
        </authorList>
    </citation>
    <scope>NUCLEOTIDE SEQUENCE [LARGE SCALE GENOMIC DNA]</scope>
    <source>
        <strain evidence="12 13">CGMCC 1.12672</strain>
    </source>
</reference>
<evidence type="ECO:0000256" key="2">
    <source>
        <dbReference type="ARBA" id="ARBA00012438"/>
    </source>
</evidence>
<dbReference type="InterPro" id="IPR036890">
    <property type="entry name" value="HATPase_C_sf"/>
</dbReference>
<dbReference type="Gene3D" id="1.10.287.130">
    <property type="match status" value="1"/>
</dbReference>
<dbReference type="InterPro" id="IPR005467">
    <property type="entry name" value="His_kinase_dom"/>
</dbReference>
<dbReference type="SUPFAM" id="SSF55785">
    <property type="entry name" value="PYP-like sensor domain (PAS domain)"/>
    <property type="match status" value="1"/>
</dbReference>
<dbReference type="FunFam" id="1.10.287.130:FF:000001">
    <property type="entry name" value="Two-component sensor histidine kinase"/>
    <property type="match status" value="1"/>
</dbReference>
<proteinExistence type="predicted"/>
<dbReference type="NCBIfam" id="TIGR00229">
    <property type="entry name" value="sensory_box"/>
    <property type="match status" value="1"/>
</dbReference>
<comment type="catalytic activity">
    <reaction evidence="1">
        <text>ATP + protein L-histidine = ADP + protein N-phospho-L-histidine.</text>
        <dbReference type="EC" id="2.7.13.3"/>
    </reaction>
</comment>
<dbReference type="SMART" id="SM00091">
    <property type="entry name" value="PAS"/>
    <property type="match status" value="1"/>
</dbReference>
<feature type="domain" description="Response regulatory" evidence="10">
    <location>
        <begin position="713"/>
        <end position="823"/>
    </location>
</feature>
<evidence type="ECO:0000256" key="7">
    <source>
        <dbReference type="PROSITE-ProRule" id="PRU00169"/>
    </source>
</evidence>
<dbReference type="Gene3D" id="3.40.50.2300">
    <property type="match status" value="2"/>
</dbReference>
<gene>
    <name evidence="12" type="ORF">SAMN06297144_0558</name>
</gene>
<dbReference type="Pfam" id="PF02518">
    <property type="entry name" value="HATPase_c"/>
    <property type="match status" value="1"/>
</dbReference>
<dbReference type="InterPro" id="IPR007891">
    <property type="entry name" value="CHASE3"/>
</dbReference>
<dbReference type="Pfam" id="PF13426">
    <property type="entry name" value="PAS_9"/>
    <property type="match status" value="1"/>
</dbReference>
<keyword evidence="5" id="KW-0418">Kinase</keyword>
<dbReference type="InterPro" id="IPR035965">
    <property type="entry name" value="PAS-like_dom_sf"/>
</dbReference>
<dbReference type="PANTHER" id="PTHR43547">
    <property type="entry name" value="TWO-COMPONENT HISTIDINE KINASE"/>
    <property type="match status" value="1"/>
</dbReference>
<keyword evidence="8" id="KW-0812">Transmembrane</keyword>